<feature type="domain" description="Glyoxalase/fosfomycin resistance/dioxygenase" evidence="1">
    <location>
        <begin position="19"/>
        <end position="135"/>
    </location>
</feature>
<name>A0A150HIB6_9MICO</name>
<dbReference type="PANTHER" id="PTHR33990">
    <property type="entry name" value="PROTEIN YJDN-RELATED"/>
    <property type="match status" value="1"/>
</dbReference>
<dbReference type="InterPro" id="IPR029068">
    <property type="entry name" value="Glyas_Bleomycin-R_OHBP_Dase"/>
</dbReference>
<proteinExistence type="predicted"/>
<dbReference type="AlphaFoldDB" id="A0A150HIB6"/>
<organism evidence="2 3">
    <name type="scientific">Microbacterium laevaniformans</name>
    <dbReference type="NCBI Taxonomy" id="36807"/>
    <lineage>
        <taxon>Bacteria</taxon>
        <taxon>Bacillati</taxon>
        <taxon>Actinomycetota</taxon>
        <taxon>Actinomycetes</taxon>
        <taxon>Micrococcales</taxon>
        <taxon>Microbacteriaceae</taxon>
        <taxon>Microbacterium</taxon>
    </lineage>
</organism>
<dbReference type="EMBL" id="LRAD01000009">
    <property type="protein sequence ID" value="KXZ61765.1"/>
    <property type="molecule type" value="Genomic_DNA"/>
</dbReference>
<gene>
    <name evidence="2" type="ORF">Mlaev_00215</name>
</gene>
<keyword evidence="3" id="KW-1185">Reference proteome</keyword>
<dbReference type="CDD" id="cd06588">
    <property type="entry name" value="PhnB_like"/>
    <property type="match status" value="1"/>
</dbReference>
<comment type="caution">
    <text evidence="2">The sequence shown here is derived from an EMBL/GenBank/DDBJ whole genome shotgun (WGS) entry which is preliminary data.</text>
</comment>
<reference evidence="2 3" key="1">
    <citation type="submission" date="2016-01" db="EMBL/GenBank/DDBJ databases">
        <title>Draft genome sequences of Microbacterium laevaniformans LCDC 91-0039 and the type strain of Microbacterium hominis LCDC 84-209.</title>
        <authorList>
            <person name="Bernier A.-M."/>
            <person name="Bernard K."/>
        </authorList>
    </citation>
    <scope>NUCLEOTIDE SEQUENCE [LARGE SCALE GENOMIC DNA]</scope>
    <source>
        <strain evidence="2 3">LCDC 91-0039</strain>
    </source>
</reference>
<dbReference type="Proteomes" id="UP000075357">
    <property type="component" value="Unassembled WGS sequence"/>
</dbReference>
<dbReference type="STRING" id="36807.Mlaev_00215"/>
<dbReference type="SUPFAM" id="SSF54593">
    <property type="entry name" value="Glyoxalase/Bleomycin resistance protein/Dihydroxybiphenyl dioxygenase"/>
    <property type="match status" value="1"/>
</dbReference>
<evidence type="ECO:0000313" key="3">
    <source>
        <dbReference type="Proteomes" id="UP000075357"/>
    </source>
</evidence>
<sequence length="141" mass="15266">MSSPRRILALMTGLTPYLSFDGTARDALEFYRRVFGGELVLATFGEFGRDDGPADHIAHGMLQGPVELFASDAGSGEPTLELRGILFSLLGTAEPAVLEEWFAALADGGDVLDPLALRPWGDHDGQVRDRFGVTWLIGYRG</sequence>
<dbReference type="PATRIC" id="fig|36807.3.peg.220"/>
<dbReference type="InterPro" id="IPR004360">
    <property type="entry name" value="Glyas_Fos-R_dOase_dom"/>
</dbReference>
<accession>A0A150HIB6</accession>
<dbReference type="Pfam" id="PF00903">
    <property type="entry name" value="Glyoxalase"/>
    <property type="match status" value="1"/>
</dbReference>
<evidence type="ECO:0000313" key="2">
    <source>
        <dbReference type="EMBL" id="KXZ61765.1"/>
    </source>
</evidence>
<dbReference type="PANTHER" id="PTHR33990:SF1">
    <property type="entry name" value="PROTEIN YJDN"/>
    <property type="match status" value="1"/>
</dbReference>
<protein>
    <recommendedName>
        <fullName evidence="1">Glyoxalase/fosfomycin resistance/dioxygenase domain-containing protein</fullName>
    </recommendedName>
</protein>
<dbReference type="Gene3D" id="3.10.180.10">
    <property type="entry name" value="2,3-Dihydroxybiphenyl 1,2-Dioxygenase, domain 1"/>
    <property type="match status" value="1"/>
</dbReference>
<evidence type="ECO:0000259" key="1">
    <source>
        <dbReference type="Pfam" id="PF00903"/>
    </source>
</evidence>
<dbReference type="InterPro" id="IPR028973">
    <property type="entry name" value="PhnB-like"/>
</dbReference>